<gene>
    <name evidence="5" type="ORF">Sya03_14220</name>
</gene>
<evidence type="ECO:0000313" key="5">
    <source>
        <dbReference type="EMBL" id="GIJ02070.1"/>
    </source>
</evidence>
<keyword evidence="6" id="KW-1185">Reference proteome</keyword>
<protein>
    <submittedName>
        <fullName evidence="5">Glycosyl hydrolase</fullName>
    </submittedName>
</protein>
<evidence type="ECO:0000313" key="6">
    <source>
        <dbReference type="Proteomes" id="UP000652013"/>
    </source>
</evidence>
<dbReference type="PANTHER" id="PTHR45947:SF3">
    <property type="entry name" value="SULFOQUINOVOSYL TRANSFERASE SQD2"/>
    <property type="match status" value="1"/>
</dbReference>
<dbReference type="InterPro" id="IPR028098">
    <property type="entry name" value="Glyco_trans_4-like_N"/>
</dbReference>
<keyword evidence="2" id="KW-0808">Transferase</keyword>
<dbReference type="EMBL" id="BOOY01000008">
    <property type="protein sequence ID" value="GIJ02070.1"/>
    <property type="molecule type" value="Genomic_DNA"/>
</dbReference>
<proteinExistence type="predicted"/>
<dbReference type="GO" id="GO:0016758">
    <property type="term" value="F:hexosyltransferase activity"/>
    <property type="evidence" value="ECO:0007669"/>
    <property type="project" value="TreeGrafter"/>
</dbReference>
<sequence>MTAPRVLVANWRDTSHPSGGGSERYVEQIARGLAERGYDVTILCPRHENAPGDTVADGVTFLRRGGMYTVYLWAMLITVLHRPDLVIEVQNGLPFFCRLVTRRPVVMLVHHLHREQWITTYGATVGRFGWWIESRVAPYVYRRSQYVTVSETTRAELVALGVDATRVAVVPNGLDPVPATVTPRSTVPTLVAVSRLVPHKRLEHAIDAVARLRARWPALRLDIVGRGHWRDTLEAYATTLGVADVVHFHGWVDEQTKHELLARSWVHVIPSVKEGWGIVVMEAAAHGVPSVAYRSAGGVRESIQHNHTGLLADDPDDFVADVELLLRCGMLRVRMGGEGRRFARRHDWDESAAAFARVIDGVLATPVRERRPVPA</sequence>
<dbReference type="AlphaFoldDB" id="A0A8J4DIL1"/>
<reference evidence="5" key="1">
    <citation type="submission" date="2021-01" db="EMBL/GenBank/DDBJ databases">
        <title>Whole genome shotgun sequence of Spirilliplanes yamanashiensis NBRC 15828.</title>
        <authorList>
            <person name="Komaki H."/>
            <person name="Tamura T."/>
        </authorList>
    </citation>
    <scope>NUCLEOTIDE SEQUENCE</scope>
    <source>
        <strain evidence="5">NBRC 15828</strain>
    </source>
</reference>
<dbReference type="Proteomes" id="UP000652013">
    <property type="component" value="Unassembled WGS sequence"/>
</dbReference>
<name>A0A8J4DIL1_9ACTN</name>
<dbReference type="SUPFAM" id="SSF53756">
    <property type="entry name" value="UDP-Glycosyltransferase/glycogen phosphorylase"/>
    <property type="match status" value="1"/>
</dbReference>
<dbReference type="InterPro" id="IPR001296">
    <property type="entry name" value="Glyco_trans_1"/>
</dbReference>
<keyword evidence="1" id="KW-0328">Glycosyltransferase</keyword>
<evidence type="ECO:0000259" key="3">
    <source>
        <dbReference type="Pfam" id="PF00534"/>
    </source>
</evidence>
<dbReference type="Pfam" id="PF00534">
    <property type="entry name" value="Glycos_transf_1"/>
    <property type="match status" value="1"/>
</dbReference>
<keyword evidence="5" id="KW-0378">Hydrolase</keyword>
<dbReference type="CDD" id="cd03801">
    <property type="entry name" value="GT4_PimA-like"/>
    <property type="match status" value="1"/>
</dbReference>
<evidence type="ECO:0000256" key="2">
    <source>
        <dbReference type="ARBA" id="ARBA00022679"/>
    </source>
</evidence>
<dbReference type="InterPro" id="IPR050194">
    <property type="entry name" value="Glycosyltransferase_grp1"/>
</dbReference>
<dbReference type="PANTHER" id="PTHR45947">
    <property type="entry name" value="SULFOQUINOVOSYL TRANSFERASE SQD2"/>
    <property type="match status" value="1"/>
</dbReference>
<feature type="domain" description="Glycosyl transferase family 1" evidence="3">
    <location>
        <begin position="185"/>
        <end position="341"/>
    </location>
</feature>
<accession>A0A8J4DIL1</accession>
<evidence type="ECO:0000256" key="1">
    <source>
        <dbReference type="ARBA" id="ARBA00022676"/>
    </source>
</evidence>
<dbReference type="GO" id="GO:1901137">
    <property type="term" value="P:carbohydrate derivative biosynthetic process"/>
    <property type="evidence" value="ECO:0007669"/>
    <property type="project" value="UniProtKB-ARBA"/>
</dbReference>
<comment type="caution">
    <text evidence="5">The sequence shown here is derived from an EMBL/GenBank/DDBJ whole genome shotgun (WGS) entry which is preliminary data.</text>
</comment>
<organism evidence="5 6">
    <name type="scientific">Spirilliplanes yamanashiensis</name>
    <dbReference type="NCBI Taxonomy" id="42233"/>
    <lineage>
        <taxon>Bacteria</taxon>
        <taxon>Bacillati</taxon>
        <taxon>Actinomycetota</taxon>
        <taxon>Actinomycetes</taxon>
        <taxon>Micromonosporales</taxon>
        <taxon>Micromonosporaceae</taxon>
        <taxon>Spirilliplanes</taxon>
    </lineage>
</organism>
<dbReference type="GO" id="GO:0016787">
    <property type="term" value="F:hydrolase activity"/>
    <property type="evidence" value="ECO:0007669"/>
    <property type="project" value="UniProtKB-KW"/>
</dbReference>
<evidence type="ECO:0000259" key="4">
    <source>
        <dbReference type="Pfam" id="PF13439"/>
    </source>
</evidence>
<dbReference type="Gene3D" id="3.40.50.2000">
    <property type="entry name" value="Glycogen Phosphorylase B"/>
    <property type="match status" value="2"/>
</dbReference>
<dbReference type="RefSeq" id="WP_203937390.1">
    <property type="nucleotide sequence ID" value="NZ_BAAAGJ010000016.1"/>
</dbReference>
<dbReference type="Pfam" id="PF13439">
    <property type="entry name" value="Glyco_transf_4"/>
    <property type="match status" value="1"/>
</dbReference>
<feature type="domain" description="Glycosyltransferase subfamily 4-like N-terminal" evidence="4">
    <location>
        <begin position="20"/>
        <end position="176"/>
    </location>
</feature>